<dbReference type="GO" id="GO:0003676">
    <property type="term" value="F:nucleic acid binding"/>
    <property type="evidence" value="ECO:0007669"/>
    <property type="project" value="InterPro"/>
</dbReference>
<dbReference type="InterPro" id="IPR029460">
    <property type="entry name" value="DNAPol_HHH"/>
</dbReference>
<proteinExistence type="inferred from homology"/>
<dbReference type="OrthoDB" id="9803237at2"/>
<evidence type="ECO:0000313" key="16">
    <source>
        <dbReference type="Proteomes" id="UP000317977"/>
    </source>
</evidence>
<reference evidence="15 16" key="1">
    <citation type="submission" date="2019-02" db="EMBL/GenBank/DDBJ databases">
        <title>Deep-cultivation of Planctomycetes and their phenomic and genomic characterization uncovers novel biology.</title>
        <authorList>
            <person name="Wiegand S."/>
            <person name="Jogler M."/>
            <person name="Boedeker C."/>
            <person name="Pinto D."/>
            <person name="Vollmers J."/>
            <person name="Rivas-Marin E."/>
            <person name="Kohn T."/>
            <person name="Peeters S.H."/>
            <person name="Heuer A."/>
            <person name="Rast P."/>
            <person name="Oberbeckmann S."/>
            <person name="Bunk B."/>
            <person name="Jeske O."/>
            <person name="Meyerdierks A."/>
            <person name="Storesund J.E."/>
            <person name="Kallscheuer N."/>
            <person name="Luecker S."/>
            <person name="Lage O.M."/>
            <person name="Pohl T."/>
            <person name="Merkel B.J."/>
            <person name="Hornburger P."/>
            <person name="Mueller R.-W."/>
            <person name="Bruemmer F."/>
            <person name="Labrenz M."/>
            <person name="Spormann A.M."/>
            <person name="Op Den Camp H."/>
            <person name="Overmann J."/>
            <person name="Amann R."/>
            <person name="Jetten M.S.M."/>
            <person name="Mascher T."/>
            <person name="Medema M.H."/>
            <person name="Devos D.P."/>
            <person name="Kaster A.-K."/>
            <person name="Ovreas L."/>
            <person name="Rohde M."/>
            <person name="Galperin M.Y."/>
            <person name="Jogler C."/>
        </authorList>
    </citation>
    <scope>NUCLEOTIDE SEQUENCE [LARGE SCALE GENOMIC DNA]</scope>
    <source>
        <strain evidence="15 16">Poly59</strain>
    </source>
</reference>
<evidence type="ECO:0000313" key="15">
    <source>
        <dbReference type="EMBL" id="TWU57179.1"/>
    </source>
</evidence>
<dbReference type="SMART" id="SM00481">
    <property type="entry name" value="POLIIIAc"/>
    <property type="match status" value="1"/>
</dbReference>
<organism evidence="15 16">
    <name type="scientific">Rubripirellula reticaptiva</name>
    <dbReference type="NCBI Taxonomy" id="2528013"/>
    <lineage>
        <taxon>Bacteria</taxon>
        <taxon>Pseudomonadati</taxon>
        <taxon>Planctomycetota</taxon>
        <taxon>Planctomycetia</taxon>
        <taxon>Pirellulales</taxon>
        <taxon>Pirellulaceae</taxon>
        <taxon>Rubripirellula</taxon>
    </lineage>
</organism>
<dbReference type="InterPro" id="IPR004805">
    <property type="entry name" value="DnaE2/DnaE/PolC"/>
</dbReference>
<keyword evidence="9 13" id="KW-0227">DNA damage</keyword>
<dbReference type="InterPro" id="IPR004013">
    <property type="entry name" value="PHP_dom"/>
</dbReference>
<gene>
    <name evidence="13 15" type="primary">dnaE2</name>
    <name evidence="15" type="ORF">Poly59_00850</name>
</gene>
<evidence type="ECO:0000256" key="3">
    <source>
        <dbReference type="ARBA" id="ARBA00012417"/>
    </source>
</evidence>
<keyword evidence="11 13" id="KW-0234">DNA repair</keyword>
<dbReference type="PANTHER" id="PTHR32294">
    <property type="entry name" value="DNA POLYMERASE III SUBUNIT ALPHA"/>
    <property type="match status" value="1"/>
</dbReference>
<comment type="subcellular location">
    <subcellularLocation>
        <location evidence="1 13">Cytoplasm</location>
    </subcellularLocation>
</comment>
<keyword evidence="7 13" id="KW-0548">Nucleotidyltransferase</keyword>
<keyword evidence="10 13" id="KW-0239">DNA-directed DNA polymerase</keyword>
<dbReference type="HAMAP" id="MF_01902">
    <property type="entry name" value="DNApol_error_prone"/>
    <property type="match status" value="1"/>
</dbReference>
<feature type="domain" description="Polymerase/histidinol phosphatase N-terminal" evidence="14">
    <location>
        <begin position="4"/>
        <end position="71"/>
    </location>
</feature>
<dbReference type="Gene3D" id="3.20.20.140">
    <property type="entry name" value="Metal-dependent hydrolases"/>
    <property type="match status" value="1"/>
</dbReference>
<dbReference type="EMBL" id="SJPX01000001">
    <property type="protein sequence ID" value="TWU57179.1"/>
    <property type="molecule type" value="Genomic_DNA"/>
</dbReference>
<evidence type="ECO:0000256" key="4">
    <source>
        <dbReference type="ARBA" id="ARBA00017273"/>
    </source>
</evidence>
<evidence type="ECO:0000256" key="13">
    <source>
        <dbReference type="HAMAP-Rule" id="MF_01902"/>
    </source>
</evidence>
<dbReference type="InterPro" id="IPR040982">
    <property type="entry name" value="DNA_pol3_finger"/>
</dbReference>
<dbReference type="SUPFAM" id="SSF89550">
    <property type="entry name" value="PHP domain-like"/>
    <property type="match status" value="1"/>
</dbReference>
<dbReference type="EC" id="2.7.7.7" evidence="3 13"/>
<evidence type="ECO:0000256" key="10">
    <source>
        <dbReference type="ARBA" id="ARBA00022932"/>
    </source>
</evidence>
<dbReference type="Proteomes" id="UP000317977">
    <property type="component" value="Unassembled WGS sequence"/>
</dbReference>
<keyword evidence="16" id="KW-1185">Reference proteome</keyword>
<dbReference type="GO" id="GO:0006260">
    <property type="term" value="P:DNA replication"/>
    <property type="evidence" value="ECO:0007669"/>
    <property type="project" value="UniProtKB-KW"/>
</dbReference>
<keyword evidence="5 13" id="KW-0963">Cytoplasm</keyword>
<evidence type="ECO:0000256" key="12">
    <source>
        <dbReference type="ARBA" id="ARBA00049244"/>
    </source>
</evidence>
<dbReference type="GO" id="GO:0003887">
    <property type="term" value="F:DNA-directed DNA polymerase activity"/>
    <property type="evidence" value="ECO:0007669"/>
    <property type="project" value="UniProtKB-UniRule"/>
</dbReference>
<dbReference type="CDD" id="cd04485">
    <property type="entry name" value="DnaE_OBF"/>
    <property type="match status" value="1"/>
</dbReference>
<evidence type="ECO:0000256" key="11">
    <source>
        <dbReference type="ARBA" id="ARBA00023204"/>
    </source>
</evidence>
<dbReference type="Pfam" id="PF14579">
    <property type="entry name" value="HHH_6"/>
    <property type="match status" value="1"/>
</dbReference>
<evidence type="ECO:0000259" key="14">
    <source>
        <dbReference type="SMART" id="SM00481"/>
    </source>
</evidence>
<evidence type="ECO:0000256" key="5">
    <source>
        <dbReference type="ARBA" id="ARBA00022490"/>
    </source>
</evidence>
<evidence type="ECO:0000256" key="9">
    <source>
        <dbReference type="ARBA" id="ARBA00022763"/>
    </source>
</evidence>
<comment type="catalytic activity">
    <reaction evidence="12 13">
        <text>DNA(n) + a 2'-deoxyribonucleoside 5'-triphosphate = DNA(n+1) + diphosphate</text>
        <dbReference type="Rhea" id="RHEA:22508"/>
        <dbReference type="Rhea" id="RHEA-COMP:17339"/>
        <dbReference type="Rhea" id="RHEA-COMP:17340"/>
        <dbReference type="ChEBI" id="CHEBI:33019"/>
        <dbReference type="ChEBI" id="CHEBI:61560"/>
        <dbReference type="ChEBI" id="CHEBI:173112"/>
        <dbReference type="EC" id="2.7.7.7"/>
    </reaction>
</comment>
<dbReference type="NCBIfam" id="NF004225">
    <property type="entry name" value="PRK05672.1"/>
    <property type="match status" value="1"/>
</dbReference>
<evidence type="ECO:0000256" key="6">
    <source>
        <dbReference type="ARBA" id="ARBA00022679"/>
    </source>
</evidence>
<keyword evidence="8 13" id="KW-0235">DNA replication</keyword>
<name>A0A5C6FC29_9BACT</name>
<dbReference type="Pfam" id="PF07733">
    <property type="entry name" value="DNA_pol3_alpha"/>
    <property type="match status" value="1"/>
</dbReference>
<evidence type="ECO:0000256" key="8">
    <source>
        <dbReference type="ARBA" id="ARBA00022705"/>
    </source>
</evidence>
<dbReference type="InterPro" id="IPR016195">
    <property type="entry name" value="Pol/histidinol_Pase-like"/>
</dbReference>
<dbReference type="CDD" id="cd07434">
    <property type="entry name" value="PHP_PolIIIA_DnaE2"/>
    <property type="match status" value="1"/>
</dbReference>
<dbReference type="InterPro" id="IPR004365">
    <property type="entry name" value="NA-bd_OB_tRNA"/>
</dbReference>
<comment type="function">
    <text evidence="13">DNA polymerase involved in damage-induced mutagenesis and translesion synthesis (TLS). It is not the major replicative DNA polymerase.</text>
</comment>
<dbReference type="Pfam" id="PF01336">
    <property type="entry name" value="tRNA_anti-codon"/>
    <property type="match status" value="1"/>
</dbReference>
<dbReference type="NCBIfam" id="TIGR00594">
    <property type="entry name" value="polc"/>
    <property type="match status" value="1"/>
</dbReference>
<dbReference type="InterPro" id="IPR011708">
    <property type="entry name" value="DNA_pol3_alpha_NTPase_dom"/>
</dbReference>
<dbReference type="InterPro" id="IPR023073">
    <property type="entry name" value="DnaE2"/>
</dbReference>
<comment type="similarity">
    <text evidence="2 13">Belongs to the DNA polymerase type-C family. DnaE2 subfamily.</text>
</comment>
<evidence type="ECO:0000256" key="2">
    <source>
        <dbReference type="ARBA" id="ARBA00007391"/>
    </source>
</evidence>
<dbReference type="GO" id="GO:0005737">
    <property type="term" value="C:cytoplasm"/>
    <property type="evidence" value="ECO:0007669"/>
    <property type="project" value="UniProtKB-SubCell"/>
</dbReference>
<dbReference type="InterPro" id="IPR003141">
    <property type="entry name" value="Pol/His_phosphatase_N"/>
</dbReference>
<sequence length="1046" mass="116381">MQYAELHCKSNFTFLEGASHPDELVERAADLGYHAIALTDRASLAGVVRGWTPAKERGIKYIVGSELHLADAPPMVVWPTDRQAYGRLCRLISRGRLRAEKGECELRFADLAELSDGIIAAVVPSVEQVVAAENGKPTKLARFLRTKFRDTFGDRGYVFCELHRGVDDGLYVQRLQRLAIGCDVPLVAGGDVHYHTPARMLMHDLVAAIRRGTTIDAVASERFANSQRCLRTLDEIKLLYRDVPDAIARTIEIADRCTFTLADLRYEYPAELAPSGMSQMEHLRRLTWEGAKQRWPSGVPDKVLDQLRHEVRLIQELNYEAYFLTVWDMVRFARSRGILCQGRGSAANSAVCYCLGVTSVDPSQTDLLFERFVSRERDEAPDIDVDFEHQRREEVIQYLYEKYGRDRAGMTAVVTTYRTRSAVREVGKSLGVSADAIDAISKLGQSGQEFEQRCESAGLDTTSETGKRFVYLVKMLKGFPRHLSQHTGGMVMTAGNLCELCPVENASMPGRTVIQWNKDDLDELGVLKVDVLALGMLSAIRRCFELVEKHHGDALSLSNIPPDDVATYDMICLADTTGVFQIESRAQMSMLPRLRPRCYYDLVIEVAIVRPGPIQGNMVHPFLQARQDPSMVVYPNDAIRGVLEKTMGVPIFQEQAMRLAVVAAGFTPGEADQLRRAMAAWRRPGVIDTFRIKLLAGMKDSGLTAEFAEHVFNQIRGFGEYGFPESHAASFALLVYASCYLKCHYPAAFCVSLLNSQPMGFYAPAQLIADAIKHGVRVRAVDVNHSDWDSTLEPDRNRPGPSIRLGLRTISGLAELSGRDLVDERVRGGVFRSMDELVRRTKAGKGLLKRLADADAMRSLATDRRAAVWQSLGQENSPGGTPLFDEIDDQDDAPEGLVPMSPQEEVFADYQTTGLSLKAHPISFARNQLQSLGCVCAGDLASLRDGRAVRVAGLVLLRQQPSTAKGIVFVTLEDETGSINLVLFQAVWQRFFRIAKTSNSWLVDGKLENRKGVIHVIVGRLIDLNDEVDFGTDDDGQKMPRSRDFR</sequence>
<evidence type="ECO:0000256" key="7">
    <source>
        <dbReference type="ARBA" id="ARBA00022695"/>
    </source>
</evidence>
<accession>A0A5C6FC29</accession>
<dbReference type="Pfam" id="PF02811">
    <property type="entry name" value="PHP"/>
    <property type="match status" value="1"/>
</dbReference>
<protein>
    <recommendedName>
        <fullName evidence="4 13">Error-prone DNA polymerase</fullName>
        <ecNumber evidence="3 13">2.7.7.7</ecNumber>
    </recommendedName>
</protein>
<evidence type="ECO:0000256" key="1">
    <source>
        <dbReference type="ARBA" id="ARBA00004496"/>
    </source>
</evidence>
<dbReference type="Pfam" id="PF17657">
    <property type="entry name" value="DNA_pol3_finger"/>
    <property type="match status" value="1"/>
</dbReference>
<dbReference type="GO" id="GO:0008408">
    <property type="term" value="F:3'-5' exonuclease activity"/>
    <property type="evidence" value="ECO:0007669"/>
    <property type="project" value="InterPro"/>
</dbReference>
<keyword evidence="6 13" id="KW-0808">Transferase</keyword>
<comment type="caution">
    <text evidence="15">The sequence shown here is derived from an EMBL/GenBank/DDBJ whole genome shotgun (WGS) entry which is preliminary data.</text>
</comment>
<dbReference type="GO" id="GO:0006281">
    <property type="term" value="P:DNA repair"/>
    <property type="evidence" value="ECO:0007669"/>
    <property type="project" value="UniProtKB-UniRule"/>
</dbReference>
<dbReference type="AlphaFoldDB" id="A0A5C6FC29"/>
<dbReference type="RefSeq" id="WP_146532117.1">
    <property type="nucleotide sequence ID" value="NZ_SJPX01000001.1"/>
</dbReference>
<dbReference type="Gene3D" id="1.10.150.870">
    <property type="match status" value="1"/>
</dbReference>
<dbReference type="PANTHER" id="PTHR32294:SF4">
    <property type="entry name" value="ERROR-PRONE DNA POLYMERASE"/>
    <property type="match status" value="1"/>
</dbReference>